<evidence type="ECO:0000313" key="2">
    <source>
        <dbReference type="EMBL" id="KDR70159.1"/>
    </source>
</evidence>
<dbReference type="AlphaFoldDB" id="A0A067SR41"/>
<name>A0A067SR41_GALM3</name>
<dbReference type="Proteomes" id="UP000027222">
    <property type="component" value="Unassembled WGS sequence"/>
</dbReference>
<accession>A0A067SR41</accession>
<sequence length="73" mass="8465">MFYRVRCHFMLYFILFTRFLAVGVFVLPPPPHTRFLSGIGNTPHIIYGILLHPVQRRLNLALTTGSAIRRRSP</sequence>
<dbReference type="EMBL" id="KL142398">
    <property type="protein sequence ID" value="KDR70159.1"/>
    <property type="molecule type" value="Genomic_DNA"/>
</dbReference>
<feature type="transmembrane region" description="Helical" evidence="1">
    <location>
        <begin position="9"/>
        <end position="27"/>
    </location>
</feature>
<proteinExistence type="predicted"/>
<gene>
    <name evidence="2" type="ORF">GALMADRAFT_889990</name>
</gene>
<keyword evidence="1" id="KW-0472">Membrane</keyword>
<keyword evidence="1" id="KW-1133">Transmembrane helix</keyword>
<keyword evidence="3" id="KW-1185">Reference proteome</keyword>
<reference evidence="3" key="1">
    <citation type="journal article" date="2014" name="Proc. Natl. Acad. Sci. U.S.A.">
        <title>Extensive sampling of basidiomycete genomes demonstrates inadequacy of the white-rot/brown-rot paradigm for wood decay fungi.</title>
        <authorList>
            <person name="Riley R."/>
            <person name="Salamov A.A."/>
            <person name="Brown D.W."/>
            <person name="Nagy L.G."/>
            <person name="Floudas D."/>
            <person name="Held B.W."/>
            <person name="Levasseur A."/>
            <person name="Lombard V."/>
            <person name="Morin E."/>
            <person name="Otillar R."/>
            <person name="Lindquist E.A."/>
            <person name="Sun H."/>
            <person name="LaButti K.M."/>
            <person name="Schmutz J."/>
            <person name="Jabbour D."/>
            <person name="Luo H."/>
            <person name="Baker S.E."/>
            <person name="Pisabarro A.G."/>
            <person name="Walton J.D."/>
            <person name="Blanchette R.A."/>
            <person name="Henrissat B."/>
            <person name="Martin F."/>
            <person name="Cullen D."/>
            <person name="Hibbett D.S."/>
            <person name="Grigoriev I.V."/>
        </authorList>
    </citation>
    <scope>NUCLEOTIDE SEQUENCE [LARGE SCALE GENOMIC DNA]</scope>
    <source>
        <strain evidence="3">CBS 339.88</strain>
    </source>
</reference>
<keyword evidence="1" id="KW-0812">Transmembrane</keyword>
<protein>
    <submittedName>
        <fullName evidence="2">Uncharacterized protein</fullName>
    </submittedName>
</protein>
<evidence type="ECO:0000313" key="3">
    <source>
        <dbReference type="Proteomes" id="UP000027222"/>
    </source>
</evidence>
<organism evidence="2 3">
    <name type="scientific">Galerina marginata (strain CBS 339.88)</name>
    <dbReference type="NCBI Taxonomy" id="685588"/>
    <lineage>
        <taxon>Eukaryota</taxon>
        <taxon>Fungi</taxon>
        <taxon>Dikarya</taxon>
        <taxon>Basidiomycota</taxon>
        <taxon>Agaricomycotina</taxon>
        <taxon>Agaricomycetes</taxon>
        <taxon>Agaricomycetidae</taxon>
        <taxon>Agaricales</taxon>
        <taxon>Agaricineae</taxon>
        <taxon>Strophariaceae</taxon>
        <taxon>Galerina</taxon>
    </lineage>
</organism>
<dbReference type="HOGENOM" id="CLU_2704976_0_0_1"/>
<evidence type="ECO:0000256" key="1">
    <source>
        <dbReference type="SAM" id="Phobius"/>
    </source>
</evidence>